<feature type="transmembrane region" description="Helical" evidence="21">
    <location>
        <begin position="125"/>
        <end position="144"/>
    </location>
</feature>
<keyword evidence="14" id="KW-0395">Inflammatory response</keyword>
<protein>
    <recommendedName>
        <fullName evidence="16">Atypical chemokine receptor 2</fullName>
    </recommendedName>
    <alternativeName>
        <fullName evidence="17">C-C chemokine receptor D6</fullName>
    </alternativeName>
    <alternativeName>
        <fullName evidence="18">Chemokine-binding protein 2</fullName>
    </alternativeName>
    <alternativeName>
        <fullName evidence="19">Chemokine-binding protein D6</fullName>
    </alternativeName>
</protein>
<evidence type="ECO:0000256" key="3">
    <source>
        <dbReference type="ARBA" id="ARBA00004651"/>
    </source>
</evidence>
<evidence type="ECO:0000256" key="13">
    <source>
        <dbReference type="ARBA" id="ARBA00023180"/>
    </source>
</evidence>
<keyword evidence="5" id="KW-0597">Phosphoprotein</keyword>
<evidence type="ECO:0000256" key="20">
    <source>
        <dbReference type="SAM" id="MobiDB-lite"/>
    </source>
</evidence>
<keyword evidence="6 21" id="KW-0812">Transmembrane</keyword>
<dbReference type="GO" id="GO:0016493">
    <property type="term" value="F:C-C chemokine receptor activity"/>
    <property type="evidence" value="ECO:0007669"/>
    <property type="project" value="TreeGrafter"/>
</dbReference>
<proteinExistence type="predicted"/>
<evidence type="ECO:0000256" key="2">
    <source>
        <dbReference type="ARBA" id="ARBA00004412"/>
    </source>
</evidence>
<reference evidence="23 24" key="1">
    <citation type="journal article" date="2020" name="Nature">
        <title>Six reference-quality genomes reveal evolution of bat adaptations.</title>
        <authorList>
            <person name="Jebb D."/>
            <person name="Huang Z."/>
            <person name="Pippel M."/>
            <person name="Hughes G.M."/>
            <person name="Lavrichenko K."/>
            <person name="Devanna P."/>
            <person name="Winkler S."/>
            <person name="Jermiin L.S."/>
            <person name="Skirmuntt E.C."/>
            <person name="Katzourakis A."/>
            <person name="Burkitt-Gray L."/>
            <person name="Ray D.A."/>
            <person name="Sullivan K.A.M."/>
            <person name="Roscito J.G."/>
            <person name="Kirilenko B.M."/>
            <person name="Davalos L.M."/>
            <person name="Corthals A.P."/>
            <person name="Power M.L."/>
            <person name="Jones G."/>
            <person name="Ransome R.D."/>
            <person name="Dechmann D.K.N."/>
            <person name="Locatelli A.G."/>
            <person name="Puechmaille S.J."/>
            <person name="Fedrigo O."/>
            <person name="Jarvis E.D."/>
            <person name="Hiller M."/>
            <person name="Vernes S.C."/>
            <person name="Myers E.W."/>
            <person name="Teeling E.C."/>
        </authorList>
    </citation>
    <scope>NUCLEOTIDE SEQUENCE [LARGE SCALE GENOMIC DNA]</scope>
    <source>
        <strain evidence="23">Bat1K_MPI-CBG_1</strain>
    </source>
</reference>
<evidence type="ECO:0000256" key="14">
    <source>
        <dbReference type="ARBA" id="ARBA00023198"/>
    </source>
</evidence>
<dbReference type="EMBL" id="JABVXQ010000007">
    <property type="protein sequence ID" value="KAF6098412.1"/>
    <property type="molecule type" value="Genomic_DNA"/>
</dbReference>
<evidence type="ECO:0000256" key="21">
    <source>
        <dbReference type="SAM" id="Phobius"/>
    </source>
</evidence>
<dbReference type="PANTHER" id="PTHR10489:SF942">
    <property type="entry name" value="ATYPICAL CHEMOKINE RECEPTOR 2"/>
    <property type="match status" value="1"/>
</dbReference>
<evidence type="ECO:0000256" key="12">
    <source>
        <dbReference type="ARBA" id="ARBA00023170"/>
    </source>
</evidence>
<keyword evidence="8 21" id="KW-1133">Transmembrane helix</keyword>
<dbReference type="InterPro" id="IPR017452">
    <property type="entry name" value="GPCR_Rhodpsn_7TM"/>
</dbReference>
<name>A0A833ZK77_9CHIR</name>
<feature type="transmembrane region" description="Helical" evidence="21">
    <location>
        <begin position="295"/>
        <end position="317"/>
    </location>
</feature>
<evidence type="ECO:0000256" key="16">
    <source>
        <dbReference type="ARBA" id="ARBA00072022"/>
    </source>
</evidence>
<dbReference type="Gene3D" id="1.20.1070.10">
    <property type="entry name" value="Rhodopsin 7-helix transmembrane proteins"/>
    <property type="match status" value="1"/>
</dbReference>
<keyword evidence="4" id="KW-1003">Cell membrane</keyword>
<dbReference type="PROSITE" id="PS50262">
    <property type="entry name" value="G_PROTEIN_RECEP_F1_2"/>
    <property type="match status" value="1"/>
</dbReference>
<evidence type="ECO:0000256" key="17">
    <source>
        <dbReference type="ARBA" id="ARBA00075078"/>
    </source>
</evidence>
<evidence type="ECO:0000256" key="7">
    <source>
        <dbReference type="ARBA" id="ARBA00022753"/>
    </source>
</evidence>
<gene>
    <name evidence="23" type="ORF">HJG60_000193</name>
</gene>
<evidence type="ECO:0000256" key="4">
    <source>
        <dbReference type="ARBA" id="ARBA00022475"/>
    </source>
</evidence>
<feature type="domain" description="G-protein coupled receptors family 1 profile" evidence="22">
    <location>
        <begin position="66"/>
        <end position="315"/>
    </location>
</feature>
<dbReference type="GO" id="GO:0007204">
    <property type="term" value="P:positive regulation of cytosolic calcium ion concentration"/>
    <property type="evidence" value="ECO:0007669"/>
    <property type="project" value="TreeGrafter"/>
</dbReference>
<feature type="transmembrane region" description="Helical" evidence="21">
    <location>
        <begin position="219"/>
        <end position="243"/>
    </location>
</feature>
<evidence type="ECO:0000259" key="22">
    <source>
        <dbReference type="PROSITE" id="PS50262"/>
    </source>
</evidence>
<dbReference type="GO" id="GO:0019722">
    <property type="term" value="P:calcium-mediated signaling"/>
    <property type="evidence" value="ECO:0007669"/>
    <property type="project" value="TreeGrafter"/>
</dbReference>
<keyword evidence="7" id="KW-0967">Endosome</keyword>
<dbReference type="GO" id="GO:0060326">
    <property type="term" value="P:cell chemotaxis"/>
    <property type="evidence" value="ECO:0007669"/>
    <property type="project" value="TreeGrafter"/>
</dbReference>
<evidence type="ECO:0000256" key="10">
    <source>
        <dbReference type="ARBA" id="ARBA00023136"/>
    </source>
</evidence>
<dbReference type="GO" id="GO:0019957">
    <property type="term" value="F:C-C chemokine binding"/>
    <property type="evidence" value="ECO:0007669"/>
    <property type="project" value="TreeGrafter"/>
</dbReference>
<keyword evidence="11" id="KW-1015">Disulfide bond</keyword>
<dbReference type="PRINTS" id="PR00657">
    <property type="entry name" value="CCCHEMOKINER"/>
</dbReference>
<evidence type="ECO:0000256" key="15">
    <source>
        <dbReference type="ARBA" id="ARBA00023224"/>
    </source>
</evidence>
<dbReference type="AlphaFoldDB" id="A0A833ZK77"/>
<evidence type="ECO:0000256" key="11">
    <source>
        <dbReference type="ARBA" id="ARBA00023157"/>
    </source>
</evidence>
<evidence type="ECO:0000256" key="18">
    <source>
        <dbReference type="ARBA" id="ARBA00077778"/>
    </source>
</evidence>
<feature type="transmembrane region" description="Helical" evidence="21">
    <location>
        <begin position="165"/>
        <end position="186"/>
    </location>
</feature>
<keyword evidence="15" id="KW-0807">Transducer</keyword>
<dbReference type="Pfam" id="PF00001">
    <property type="entry name" value="7tm_1"/>
    <property type="match status" value="1"/>
</dbReference>
<evidence type="ECO:0000256" key="19">
    <source>
        <dbReference type="ARBA" id="ARBA00081867"/>
    </source>
</evidence>
<evidence type="ECO:0000313" key="24">
    <source>
        <dbReference type="Proteomes" id="UP000664940"/>
    </source>
</evidence>
<feature type="transmembrane region" description="Helical" evidence="21">
    <location>
        <begin position="54"/>
        <end position="75"/>
    </location>
</feature>
<dbReference type="PRINTS" id="PR00645">
    <property type="entry name" value="CXCCHMKINER4"/>
</dbReference>
<dbReference type="GO" id="GO:0006955">
    <property type="term" value="P:immune response"/>
    <property type="evidence" value="ECO:0007669"/>
    <property type="project" value="TreeGrafter"/>
</dbReference>
<dbReference type="GO" id="GO:0009897">
    <property type="term" value="C:external side of plasma membrane"/>
    <property type="evidence" value="ECO:0007669"/>
    <property type="project" value="TreeGrafter"/>
</dbReference>
<comment type="subcellular location">
    <subcellularLocation>
        <location evidence="3">Cell membrane</location>
        <topology evidence="3">Multi-pass membrane protein</topology>
    </subcellularLocation>
    <subcellularLocation>
        <location evidence="2">Early endosome</location>
    </subcellularLocation>
    <subcellularLocation>
        <location evidence="1">Recycling endosome</location>
    </subcellularLocation>
</comment>
<feature type="compositionally biased region" description="Basic and acidic residues" evidence="20">
    <location>
        <begin position="368"/>
        <end position="387"/>
    </location>
</feature>
<dbReference type="GO" id="GO:0055037">
    <property type="term" value="C:recycling endosome"/>
    <property type="evidence" value="ECO:0007669"/>
    <property type="project" value="UniProtKB-SubCell"/>
</dbReference>
<dbReference type="PRINTS" id="PR00237">
    <property type="entry name" value="GPCRRHODOPSN"/>
</dbReference>
<feature type="transmembrane region" description="Helical" evidence="21">
    <location>
        <begin position="87"/>
        <end position="113"/>
    </location>
</feature>
<sequence>MATTAPSQPLLTTKVASSENSSSFYDYEDYLDLEAFLLCRKDEVLSFSRVFLPVFYSLVFALGLGGNLLLLVVLLRYVPRRRMTEVYLLNLAISNLLFVVTLPFWVISVAWHWVFGSFLCKAVSILYTINLYSGIFFISCMSLDKYLEIVHAQAQHRLRTRVKRWVLVVVVWAVALAVSIPDMVFVQTHEYPKGVWHCYPDFGGHGTFWKLFLRFQQNILGFLLPLLAMIFFYSRITLVLVRLKPPGRGRALKIAFALVVAFFMLWFPYNLVLFLHSLMDLKVLWDCKASKYLDYALQVTETIAFFHCCLTPVLYAFSVRCFGQYLKASLATVCGRHQAPCPPQTPLSSCCESSNLTGQEEMTSVNDLGERQVEDSPNKEGVGEKETQVAMPQPDENGWDPAQLGIRPSSSLQGPH</sequence>
<evidence type="ECO:0000256" key="6">
    <source>
        <dbReference type="ARBA" id="ARBA00022692"/>
    </source>
</evidence>
<keyword evidence="12 23" id="KW-0675">Receptor</keyword>
<organism evidence="23 24">
    <name type="scientific">Phyllostomus discolor</name>
    <name type="common">pale spear-nosed bat</name>
    <dbReference type="NCBI Taxonomy" id="89673"/>
    <lineage>
        <taxon>Eukaryota</taxon>
        <taxon>Metazoa</taxon>
        <taxon>Chordata</taxon>
        <taxon>Craniata</taxon>
        <taxon>Vertebrata</taxon>
        <taxon>Euteleostomi</taxon>
        <taxon>Mammalia</taxon>
        <taxon>Eutheria</taxon>
        <taxon>Laurasiatheria</taxon>
        <taxon>Chiroptera</taxon>
        <taxon>Yangochiroptera</taxon>
        <taxon>Phyllostomidae</taxon>
        <taxon>Phyllostominae</taxon>
        <taxon>Phyllostomus</taxon>
    </lineage>
</organism>
<dbReference type="InterPro" id="IPR050119">
    <property type="entry name" value="CCR1-9-like"/>
</dbReference>
<evidence type="ECO:0000256" key="8">
    <source>
        <dbReference type="ARBA" id="ARBA00022989"/>
    </source>
</evidence>
<keyword evidence="9" id="KW-0297">G-protein coupled receptor</keyword>
<dbReference type="GO" id="GO:0005769">
    <property type="term" value="C:early endosome"/>
    <property type="evidence" value="ECO:0007669"/>
    <property type="project" value="UniProtKB-SubCell"/>
</dbReference>
<accession>A0A833ZK77</accession>
<comment type="caution">
    <text evidence="23">The sequence shown here is derived from an EMBL/GenBank/DDBJ whole genome shotgun (WGS) entry which is preliminary data.</text>
</comment>
<evidence type="ECO:0000313" key="23">
    <source>
        <dbReference type="EMBL" id="KAF6098412.1"/>
    </source>
</evidence>
<dbReference type="GO" id="GO:0006954">
    <property type="term" value="P:inflammatory response"/>
    <property type="evidence" value="ECO:0007669"/>
    <property type="project" value="UniProtKB-KW"/>
</dbReference>
<feature type="transmembrane region" description="Helical" evidence="21">
    <location>
        <begin position="255"/>
        <end position="275"/>
    </location>
</feature>
<evidence type="ECO:0000256" key="9">
    <source>
        <dbReference type="ARBA" id="ARBA00023040"/>
    </source>
</evidence>
<dbReference type="SUPFAM" id="SSF81321">
    <property type="entry name" value="Family A G protein-coupled receptor-like"/>
    <property type="match status" value="1"/>
</dbReference>
<dbReference type="PANTHER" id="PTHR10489">
    <property type="entry name" value="CELL ADHESION MOLECULE"/>
    <property type="match status" value="1"/>
</dbReference>
<dbReference type="Proteomes" id="UP000664940">
    <property type="component" value="Unassembled WGS sequence"/>
</dbReference>
<dbReference type="InterPro" id="IPR001277">
    <property type="entry name" value="CXCR4/ACKR2"/>
</dbReference>
<feature type="region of interest" description="Disordered" evidence="20">
    <location>
        <begin position="361"/>
        <end position="416"/>
    </location>
</feature>
<keyword evidence="13" id="KW-0325">Glycoprotein</keyword>
<dbReference type="InterPro" id="IPR000276">
    <property type="entry name" value="GPCR_Rhodpsn"/>
</dbReference>
<dbReference type="InterPro" id="IPR000355">
    <property type="entry name" value="Chemokine_rcpt"/>
</dbReference>
<dbReference type="FunFam" id="1.20.1070.10:FF:000246">
    <property type="entry name" value="Atypical chemokine receptor 2"/>
    <property type="match status" value="1"/>
</dbReference>
<evidence type="ECO:0000256" key="5">
    <source>
        <dbReference type="ARBA" id="ARBA00022553"/>
    </source>
</evidence>
<keyword evidence="10 21" id="KW-0472">Membrane</keyword>
<evidence type="ECO:0000256" key="1">
    <source>
        <dbReference type="ARBA" id="ARBA00004172"/>
    </source>
</evidence>